<dbReference type="PANTHER" id="PTHR31645:SF0">
    <property type="entry name" value="OLIGOPEPTIDE TRANSPORTER YGL114W-RELATED"/>
    <property type="match status" value="1"/>
</dbReference>
<feature type="compositionally biased region" description="Polar residues" evidence="7">
    <location>
        <begin position="1"/>
        <end position="11"/>
    </location>
</feature>
<feature type="region of interest" description="Disordered" evidence="7">
    <location>
        <begin position="701"/>
        <end position="726"/>
    </location>
</feature>
<feature type="transmembrane region" description="Helical" evidence="8">
    <location>
        <begin position="1027"/>
        <end position="1047"/>
    </location>
</feature>
<feature type="transmembrane region" description="Helical" evidence="8">
    <location>
        <begin position="562"/>
        <end position="582"/>
    </location>
</feature>
<name>A0A395MRE6_9HYPO</name>
<dbReference type="SUPFAM" id="SSF144083">
    <property type="entry name" value="Magnesium transport protein CorA, transmembrane region"/>
    <property type="match status" value="1"/>
</dbReference>
<evidence type="ECO:0000256" key="7">
    <source>
        <dbReference type="SAM" id="MobiDB-lite"/>
    </source>
</evidence>
<comment type="similarity">
    <text evidence="2">Belongs to the oligopeptide OPT transporter family.</text>
</comment>
<evidence type="ECO:0000256" key="3">
    <source>
        <dbReference type="ARBA" id="ARBA00022448"/>
    </source>
</evidence>
<comment type="subcellular location">
    <subcellularLocation>
        <location evidence="1">Membrane</location>
        <topology evidence="1">Multi-pass membrane protein</topology>
    </subcellularLocation>
</comment>
<evidence type="ECO:0000256" key="6">
    <source>
        <dbReference type="ARBA" id="ARBA00023136"/>
    </source>
</evidence>
<dbReference type="STRING" id="2594813.A0A395MRE6"/>
<sequence>MSDQEVNNSQPAIELQPRPTGLDHLYPRPDLENLDYYLNRDTLASSNISSRSSPTPAITSPKDTFLVIHDVLSGSWKPYDEGLGDTNTEETTNKPVLVFMRGHASPFWLRMISRAFGASDELYRRHMDFEAFRFILHRELYCSPGLPSASNRVFQLLIPTLCFKSVDVSSEPEDLQSLREQGSERMKTYFRDLRSSARVGDSIIRKYVLLSKQAYALEQKATIEVVRQTDSWRALVWLDSARDLSQSVSGPWNPPTSSKSWETYFLPVIVSQNATGITPSMTQSKSWLTVERDQGPSISPVPETKGSWRASQNICMLPFQYGQQLEKDLAADDALYALSELFLFAATAEVQFLNLIRSLIEHELSFIGEAKFHAISLLNLRYIKAQLSSHERHLSETVNILRNRQWLGWPSSPREESKKTAAMLITNYQFLVELAKNLGRDTEQGMATLANASVLDESRRSANNAMRVQRLTVLATIFIPLSFICAVWGMNFKEMGTGTLPMWWWIVTAVPVLILSLVIFFFEAIRNYIKNFSFTLRALLAGALIGVLINLSNTYYGLRVGVASQMSTVSGLLGFAGFKVFSRWTSYPLSAEENVLIISVATATGAMPVTAGFIGIIPALEYLIGPKENGPLTLSLHDLILWSIGLCLFGLIFASWLRPYFVDREDLPWPGARVTAQLVKSLHRLPPDDMVRPSDTASMPVLEEEESDHEHQNSSRMEDHPLLGSSPSIEGEPEVQSLLKGGFAAGALTILMSFLPVLHNLPLFGIDAAKNWLWSIDLSPGFIGQGIITGPVIPLHMLAGTIVGWGILSPYAKNKGYAPGDVDDWENGPRGWIIWVSLSALLADAFVKLSWLLISPLWYAWLERFRSSQSSVSNFEPVPHPTSAYDTFDSTRQTTVSLGSPPQSKSFVSTKLLSVGFLASIAVCLISMGWTFGSINPWYYTLLSILLSIPMAVVGIRSLAETDYNPESALVSQLVFAQLISPSNPNGIIINLVAAATAQAGANQAGDLSYDLKVGSLIGAHPEAQTLGQVIGSLIGAIISCGIYKFYAARNPIPGPVFRIPSSFLVLSTARLLMGQGLPTGVAPFVVGTAIIFAVLTVIKMRYANQWWDKFIPSGVAFAIGIVQITNRSRVMLTRQ</sequence>
<dbReference type="PANTHER" id="PTHR31645">
    <property type="entry name" value="OLIGOPEPTIDE TRANSPORTER YGL114W-RELATED"/>
    <property type="match status" value="1"/>
</dbReference>
<evidence type="ECO:0000256" key="1">
    <source>
        <dbReference type="ARBA" id="ARBA00004141"/>
    </source>
</evidence>
<feature type="transmembrane region" description="Helical" evidence="8">
    <location>
        <begin position="1081"/>
        <end position="1099"/>
    </location>
</feature>
<keyword evidence="6 8" id="KW-0472">Membrane</keyword>
<dbReference type="GO" id="GO:0046873">
    <property type="term" value="F:metal ion transmembrane transporter activity"/>
    <property type="evidence" value="ECO:0007669"/>
    <property type="project" value="InterPro"/>
</dbReference>
<dbReference type="NCBIfam" id="TIGR00728">
    <property type="entry name" value="OPT_sfam"/>
    <property type="match status" value="1"/>
</dbReference>
<keyword evidence="10" id="KW-1185">Reference proteome</keyword>
<dbReference type="EMBL" id="PXXK01000136">
    <property type="protein sequence ID" value="RFN50506.1"/>
    <property type="molecule type" value="Genomic_DNA"/>
</dbReference>
<evidence type="ECO:0000256" key="8">
    <source>
        <dbReference type="SAM" id="Phobius"/>
    </source>
</evidence>
<dbReference type="Pfam" id="PF01544">
    <property type="entry name" value="CorA"/>
    <property type="match status" value="1"/>
</dbReference>
<feature type="transmembrane region" description="Helical" evidence="8">
    <location>
        <begin position="792"/>
        <end position="812"/>
    </location>
</feature>
<feature type="transmembrane region" description="Helical" evidence="8">
    <location>
        <begin position="639"/>
        <end position="657"/>
    </location>
</feature>
<keyword evidence="4 8" id="KW-0812">Transmembrane</keyword>
<evidence type="ECO:0000313" key="10">
    <source>
        <dbReference type="Proteomes" id="UP000265631"/>
    </source>
</evidence>
<dbReference type="Gene3D" id="1.20.58.340">
    <property type="entry name" value="Magnesium transport protein CorA, transmembrane region"/>
    <property type="match status" value="1"/>
</dbReference>
<dbReference type="Pfam" id="PF03169">
    <property type="entry name" value="OPT"/>
    <property type="match status" value="1"/>
</dbReference>
<proteinExistence type="inferred from homology"/>
<feature type="region of interest" description="Disordered" evidence="7">
    <location>
        <begin position="1"/>
        <end position="27"/>
    </location>
</feature>
<keyword evidence="3" id="KW-0813">Transport</keyword>
<feature type="transmembrane region" description="Helical" evidence="8">
    <location>
        <begin position="471"/>
        <end position="490"/>
    </location>
</feature>
<comment type="caution">
    <text evidence="9">The sequence shown here is derived from an EMBL/GenBank/DDBJ whole genome shotgun (WGS) entry which is preliminary data.</text>
</comment>
<feature type="transmembrane region" description="Helical" evidence="8">
    <location>
        <begin position="502"/>
        <end position="522"/>
    </location>
</feature>
<feature type="transmembrane region" description="Helical" evidence="8">
    <location>
        <begin position="594"/>
        <end position="619"/>
    </location>
</feature>
<feature type="transmembrane region" description="Helical" evidence="8">
    <location>
        <begin position="534"/>
        <end position="556"/>
    </location>
</feature>
<feature type="compositionally biased region" description="Basic and acidic residues" evidence="7">
    <location>
        <begin position="708"/>
        <end position="721"/>
    </location>
</feature>
<dbReference type="InterPro" id="IPR045863">
    <property type="entry name" value="CorA_TM1_TM2"/>
</dbReference>
<feature type="transmembrane region" description="Helical" evidence="8">
    <location>
        <begin position="938"/>
        <end position="956"/>
    </location>
</feature>
<gene>
    <name evidence="9" type="ORF">FIE12Z_5269</name>
</gene>
<dbReference type="Proteomes" id="UP000265631">
    <property type="component" value="Unassembled WGS sequence"/>
</dbReference>
<evidence type="ECO:0000256" key="2">
    <source>
        <dbReference type="ARBA" id="ARBA00008807"/>
    </source>
</evidence>
<organism evidence="9 10">
    <name type="scientific">Fusarium flagelliforme</name>
    <dbReference type="NCBI Taxonomy" id="2675880"/>
    <lineage>
        <taxon>Eukaryota</taxon>
        <taxon>Fungi</taxon>
        <taxon>Dikarya</taxon>
        <taxon>Ascomycota</taxon>
        <taxon>Pezizomycotina</taxon>
        <taxon>Sordariomycetes</taxon>
        <taxon>Hypocreomycetidae</taxon>
        <taxon>Hypocreales</taxon>
        <taxon>Nectriaceae</taxon>
        <taxon>Fusarium</taxon>
        <taxon>Fusarium incarnatum-equiseti species complex</taxon>
    </lineage>
</organism>
<protein>
    <submittedName>
        <fullName evidence="9">Oligopeptide transporter</fullName>
    </submittedName>
</protein>
<dbReference type="InterPro" id="IPR045035">
    <property type="entry name" value="YSL-like"/>
</dbReference>
<dbReference type="GO" id="GO:0000329">
    <property type="term" value="C:fungal-type vacuole membrane"/>
    <property type="evidence" value="ECO:0007669"/>
    <property type="project" value="TreeGrafter"/>
</dbReference>
<dbReference type="GO" id="GO:0035673">
    <property type="term" value="F:oligopeptide transmembrane transporter activity"/>
    <property type="evidence" value="ECO:0007669"/>
    <property type="project" value="InterPro"/>
</dbReference>
<accession>A0A395MRE6</accession>
<reference evidence="9 10" key="1">
    <citation type="journal article" date="2018" name="PLoS Pathog.">
        <title>Evolution of structural diversity of trichothecenes, a family of toxins produced by plant pathogenic and entomopathogenic fungi.</title>
        <authorList>
            <person name="Proctor R.H."/>
            <person name="McCormick S.P."/>
            <person name="Kim H.S."/>
            <person name="Cardoza R.E."/>
            <person name="Stanley A.M."/>
            <person name="Lindo L."/>
            <person name="Kelly A."/>
            <person name="Brown D.W."/>
            <person name="Lee T."/>
            <person name="Vaughan M.M."/>
            <person name="Alexander N.J."/>
            <person name="Busman M."/>
            <person name="Gutierrez S."/>
        </authorList>
    </citation>
    <scope>NUCLEOTIDE SEQUENCE [LARGE SCALE GENOMIC DNA]</scope>
    <source>
        <strain evidence="9 10">NRRL 13405</strain>
    </source>
</reference>
<dbReference type="AlphaFoldDB" id="A0A395MRE6"/>
<evidence type="ECO:0000256" key="4">
    <source>
        <dbReference type="ARBA" id="ARBA00022692"/>
    </source>
</evidence>
<feature type="transmembrane region" description="Helical" evidence="8">
    <location>
        <begin position="912"/>
        <end position="932"/>
    </location>
</feature>
<evidence type="ECO:0000313" key="9">
    <source>
        <dbReference type="EMBL" id="RFN50506.1"/>
    </source>
</evidence>
<evidence type="ECO:0000256" key="5">
    <source>
        <dbReference type="ARBA" id="ARBA00022989"/>
    </source>
</evidence>
<dbReference type="InterPro" id="IPR002523">
    <property type="entry name" value="MgTranspt_CorA/ZnTranspt_ZntB"/>
</dbReference>
<keyword evidence="5 8" id="KW-1133">Transmembrane helix</keyword>
<dbReference type="InterPro" id="IPR004813">
    <property type="entry name" value="OPT"/>
</dbReference>